<sequence length="450" mass="49832">MDAMASPSLVWFRDDLRLADNPALRAATDRGEPVVAVFVLDEVSPGIRPLGGAARWWLHHSLAELGERLREKGSVLVLRRGAAAEVVPALAREIGAGAVFWNRRYGGPERTVDAAIKEELRADGVEVASFAGSLLYEPWTVRTGAGTPYGVFTPFWNACRQLPAPRAPLPEPRTLAGPASAPASDDLADWELLPTRPDWAAGLRERWTPGEVGARARLREFLGEDAADYDRARDEPAAGATSLLSPRLRWGELSPFQVWHAAVGSDEPVGGFLSELGWREFAWHTLFHFPDLATKNLRSAFDAFPWPPLRPTHLRAWQRGETGIALVDAGMRELWATGFMHNRVRMVVASFLVKNLLIDWRRGEEWFWDTLVDADAANNPFNWQWVAGSGADAAPYFRIFNPELQAKKFDADGRYVKEWAPESAAREPIVDLAASRKAALAAYEAVKRAG</sequence>
<dbReference type="PRINTS" id="PR00147">
    <property type="entry name" value="DNAPHOTLYASE"/>
</dbReference>
<reference evidence="8 9" key="1">
    <citation type="submission" date="2019-06" db="EMBL/GenBank/DDBJ databases">
        <title>Sequencing the genomes of 1000 actinobacteria strains.</title>
        <authorList>
            <person name="Klenk H.-P."/>
        </authorList>
    </citation>
    <scope>NUCLEOTIDE SEQUENCE [LARGE SCALE GENOMIC DNA]</scope>
    <source>
        <strain evidence="8 9">DSM 20427</strain>
    </source>
</reference>
<evidence type="ECO:0000256" key="5">
    <source>
        <dbReference type="PIRSR" id="PIRSR602081-2"/>
    </source>
</evidence>
<dbReference type="GO" id="GO:0003904">
    <property type="term" value="F:deoxyribodipyrimidine photo-lyase activity"/>
    <property type="evidence" value="ECO:0007669"/>
    <property type="project" value="TreeGrafter"/>
</dbReference>
<feature type="binding site" evidence="4">
    <location>
        <position position="229"/>
    </location>
    <ligand>
        <name>FAD</name>
        <dbReference type="ChEBI" id="CHEBI:57692"/>
    </ligand>
</feature>
<dbReference type="InterPro" id="IPR018394">
    <property type="entry name" value="DNA_photolyase_1_CS_C"/>
</dbReference>
<dbReference type="Gene3D" id="1.25.40.80">
    <property type="match status" value="1"/>
</dbReference>
<proteinExistence type="inferred from homology"/>
<comment type="caution">
    <text evidence="8">The sequence shown here is derived from an EMBL/GenBank/DDBJ whole genome shotgun (WGS) entry which is preliminary data.</text>
</comment>
<dbReference type="GO" id="GO:0006139">
    <property type="term" value="P:nucleobase-containing compound metabolic process"/>
    <property type="evidence" value="ECO:0007669"/>
    <property type="project" value="UniProtKB-ARBA"/>
</dbReference>
<dbReference type="SUPFAM" id="SSF48173">
    <property type="entry name" value="Cryptochrome/photolyase FAD-binding domain"/>
    <property type="match status" value="1"/>
</dbReference>
<protein>
    <submittedName>
        <fullName evidence="8">Deoxyribodipyrimidine photo-lyase type I</fullName>
    </submittedName>
</protein>
<feature type="site" description="Electron transfer via tryptophanyl radical" evidence="5">
    <location>
        <position position="383"/>
    </location>
</feature>
<dbReference type="InterPro" id="IPR014729">
    <property type="entry name" value="Rossmann-like_a/b/a_fold"/>
</dbReference>
<feature type="domain" description="Photolyase/cryptochrome alpha/beta" evidence="7">
    <location>
        <begin position="6"/>
        <end position="135"/>
    </location>
</feature>
<evidence type="ECO:0000256" key="2">
    <source>
        <dbReference type="ARBA" id="ARBA00022827"/>
    </source>
</evidence>
<dbReference type="InterPro" id="IPR006050">
    <property type="entry name" value="DNA_photolyase_N"/>
</dbReference>
<feature type="binding site" evidence="4">
    <location>
        <position position="272"/>
    </location>
    <ligand>
        <name>FAD</name>
        <dbReference type="ChEBI" id="CHEBI:57692"/>
    </ligand>
</feature>
<dbReference type="PROSITE" id="PS51645">
    <property type="entry name" value="PHR_CRY_ALPHA_BETA"/>
    <property type="match status" value="1"/>
</dbReference>
<dbReference type="EMBL" id="VFPS01000003">
    <property type="protein sequence ID" value="TQM98236.1"/>
    <property type="molecule type" value="Genomic_DNA"/>
</dbReference>
<dbReference type="GO" id="GO:0003677">
    <property type="term" value="F:DNA binding"/>
    <property type="evidence" value="ECO:0007669"/>
    <property type="project" value="TreeGrafter"/>
</dbReference>
<name>A0A4Y3UT02_9MICO</name>
<dbReference type="AlphaFoldDB" id="A0A4Y3UT02"/>
<dbReference type="GO" id="GO:0071949">
    <property type="term" value="F:FAD binding"/>
    <property type="evidence" value="ECO:0007669"/>
    <property type="project" value="TreeGrafter"/>
</dbReference>
<dbReference type="InterPro" id="IPR036155">
    <property type="entry name" value="Crypto/Photolyase_N_sf"/>
</dbReference>
<keyword evidence="9" id="KW-1185">Reference proteome</keyword>
<dbReference type="Pfam" id="PF00875">
    <property type="entry name" value="DNA_photolyase"/>
    <property type="match status" value="1"/>
</dbReference>
<dbReference type="InterPro" id="IPR005101">
    <property type="entry name" value="Cryptochr/Photolyase_FAD-bd"/>
</dbReference>
<dbReference type="SUPFAM" id="SSF52425">
    <property type="entry name" value="Cryptochrome/photolyase, N-terminal domain"/>
    <property type="match status" value="1"/>
</dbReference>
<accession>A0A4Y3UT02</accession>
<dbReference type="PROSITE" id="PS00691">
    <property type="entry name" value="DNA_PHOTOLYASES_1_2"/>
    <property type="match status" value="1"/>
</dbReference>
<feature type="binding site" evidence="4">
    <location>
        <begin position="241"/>
        <end position="245"/>
    </location>
    <ligand>
        <name>FAD</name>
        <dbReference type="ChEBI" id="CHEBI:57692"/>
    </ligand>
</feature>
<dbReference type="GO" id="GO:0009416">
    <property type="term" value="P:response to light stimulus"/>
    <property type="evidence" value="ECO:0007669"/>
    <property type="project" value="TreeGrafter"/>
</dbReference>
<comment type="similarity">
    <text evidence="6">Belongs to the DNA photolyase family.</text>
</comment>
<evidence type="ECO:0000256" key="1">
    <source>
        <dbReference type="ARBA" id="ARBA00022630"/>
    </source>
</evidence>
<evidence type="ECO:0000256" key="3">
    <source>
        <dbReference type="ARBA" id="ARBA00022991"/>
    </source>
</evidence>
<evidence type="ECO:0000256" key="4">
    <source>
        <dbReference type="PIRSR" id="PIRSR602081-1"/>
    </source>
</evidence>
<dbReference type="PANTHER" id="PTHR11455">
    <property type="entry name" value="CRYPTOCHROME"/>
    <property type="match status" value="1"/>
</dbReference>
<evidence type="ECO:0000256" key="6">
    <source>
        <dbReference type="RuleBase" id="RU004182"/>
    </source>
</evidence>
<dbReference type="GO" id="GO:0006950">
    <property type="term" value="P:response to stress"/>
    <property type="evidence" value="ECO:0007669"/>
    <property type="project" value="UniProtKB-ARBA"/>
</dbReference>
<dbReference type="InterPro" id="IPR002081">
    <property type="entry name" value="Cryptochrome/DNA_photolyase_1"/>
</dbReference>
<comment type="cofactor">
    <cofactor evidence="4">
        <name>FAD</name>
        <dbReference type="ChEBI" id="CHEBI:57692"/>
    </cofactor>
    <text evidence="4">Binds 1 FAD per subunit.</text>
</comment>
<gene>
    <name evidence="8" type="ORF">FHX68_2276</name>
</gene>
<dbReference type="Proteomes" id="UP000319804">
    <property type="component" value="Unassembled WGS sequence"/>
</dbReference>
<dbReference type="Gene3D" id="1.10.579.10">
    <property type="entry name" value="DNA Cyclobutane Dipyrimidine Photolyase, subunit A, domain 3"/>
    <property type="match status" value="1"/>
</dbReference>
<dbReference type="InterPro" id="IPR036134">
    <property type="entry name" value="Crypto/Photolyase_FAD-like_sf"/>
</dbReference>
<keyword evidence="1 4" id="KW-0285">Flavoprotein</keyword>
<evidence type="ECO:0000259" key="7">
    <source>
        <dbReference type="PROSITE" id="PS51645"/>
    </source>
</evidence>
<dbReference type="PANTHER" id="PTHR11455:SF9">
    <property type="entry name" value="CRYPTOCHROME CIRCADIAN CLOCK 5 ISOFORM X1"/>
    <property type="match status" value="1"/>
</dbReference>
<organism evidence="8 9">
    <name type="scientific">Microbacterium lacticum</name>
    <dbReference type="NCBI Taxonomy" id="33885"/>
    <lineage>
        <taxon>Bacteria</taxon>
        <taxon>Bacillati</taxon>
        <taxon>Actinomycetota</taxon>
        <taxon>Actinomycetes</taxon>
        <taxon>Micrococcales</taxon>
        <taxon>Microbacteriaceae</taxon>
        <taxon>Microbacterium</taxon>
    </lineage>
</organism>
<feature type="site" description="Electron transfer via tryptophanyl radical" evidence="5">
    <location>
        <position position="306"/>
    </location>
</feature>
<keyword evidence="8" id="KW-0456">Lyase</keyword>
<feature type="site" description="Electron transfer via tryptophanyl radical" evidence="5">
    <location>
        <position position="360"/>
    </location>
</feature>
<dbReference type="Gene3D" id="3.40.50.620">
    <property type="entry name" value="HUPs"/>
    <property type="match status" value="1"/>
</dbReference>
<dbReference type="Pfam" id="PF03441">
    <property type="entry name" value="FAD_binding_7"/>
    <property type="match status" value="1"/>
</dbReference>
<feature type="binding site" evidence="4">
    <location>
        <begin position="373"/>
        <end position="375"/>
    </location>
    <ligand>
        <name>FAD</name>
        <dbReference type="ChEBI" id="CHEBI:57692"/>
    </ligand>
</feature>
<evidence type="ECO:0000313" key="8">
    <source>
        <dbReference type="EMBL" id="TQM98236.1"/>
    </source>
</evidence>
<keyword evidence="3 6" id="KW-0157">Chromophore</keyword>
<evidence type="ECO:0000313" key="9">
    <source>
        <dbReference type="Proteomes" id="UP000319804"/>
    </source>
</evidence>
<keyword evidence="2 4" id="KW-0274">FAD</keyword>